<evidence type="ECO:0000313" key="3">
    <source>
        <dbReference type="EMBL" id="TVT53026.1"/>
    </source>
</evidence>
<dbReference type="InterPro" id="IPR037035">
    <property type="entry name" value="GK-like_C_sf"/>
</dbReference>
<feature type="domain" description="MOFRL-associated" evidence="2">
    <location>
        <begin position="11"/>
        <end position="211"/>
    </location>
</feature>
<dbReference type="AlphaFoldDB" id="A0A558CWB0"/>
<name>A0A558CWB0_9GAMM</name>
<gene>
    <name evidence="3" type="ORF">FHK82_12575</name>
</gene>
<dbReference type="GO" id="GO:0005737">
    <property type="term" value="C:cytoplasm"/>
    <property type="evidence" value="ECO:0007669"/>
    <property type="project" value="TreeGrafter"/>
</dbReference>
<reference evidence="3 4" key="1">
    <citation type="submission" date="2019-07" db="EMBL/GenBank/DDBJ databases">
        <title>The pathways for chlorine oxyanion respiration interact through the shared metabolite chlorate.</title>
        <authorList>
            <person name="Barnum T.P."/>
            <person name="Cheng Y."/>
            <person name="Hill K.A."/>
            <person name="Lucas L.N."/>
            <person name="Carlson H.K."/>
            <person name="Coates J.D."/>
        </authorList>
    </citation>
    <scope>NUCLEOTIDE SEQUENCE [LARGE SCALE GENOMIC DNA]</scope>
    <source>
        <strain evidence="3">BK-3</strain>
    </source>
</reference>
<dbReference type="InterPro" id="IPR039760">
    <property type="entry name" value="MOFRL_protein"/>
</dbReference>
<dbReference type="InterPro" id="IPR007835">
    <property type="entry name" value="MOFRL"/>
</dbReference>
<dbReference type="Gene3D" id="3.40.50.10180">
    <property type="entry name" value="Glycerate kinase, MOFRL-like N-terminal domain"/>
    <property type="match status" value="1"/>
</dbReference>
<dbReference type="InterPro" id="IPR025286">
    <property type="entry name" value="MOFRL_assoc_dom"/>
</dbReference>
<evidence type="ECO:0000259" key="1">
    <source>
        <dbReference type="Pfam" id="PF05161"/>
    </source>
</evidence>
<sequence length="410" mass="42758">MPDITRVRADLLEVFQAGLARVDGRACVKNLLQRVQGDVALIAVGKAAQAMTLGAVDVLDDQIVDGLVISKPGYLDAALLQTYGLRALEGGHPVPDAASLRAGDEMVGFIQSQPQDRQLLFLISGGASGLVEQLCEGVDLAQLQQINNWLLGSGLPINAMNRVRKSLSKIKGGGLISVVDGRPTRVLLISDVPGDDPGVIGSGLLVPPGDSIDTLEDLHLPEWLKALLPLPVAAVSVSSENIHIEIVASLRLAREAAAEKARELGYAVTTQHAHLGGDVEVVGRRLAYELKDAWPGLYIWGGEPTIRLPEKPGRGGRNQHLALTVAGSIAGNRSTFFLSAGTDGGDGPGSDAGALVDGATVSRGSRASGLDYEKCLAQADSGSFLEASGDLITTGPTGTNVMDLMLGIKL</sequence>
<dbReference type="EMBL" id="VMRY01000061">
    <property type="protein sequence ID" value="TVT53026.1"/>
    <property type="molecule type" value="Genomic_DNA"/>
</dbReference>
<protein>
    <submittedName>
        <fullName evidence="3">DUF4147 domain-containing protein</fullName>
    </submittedName>
</protein>
<evidence type="ECO:0000259" key="2">
    <source>
        <dbReference type="Pfam" id="PF13660"/>
    </source>
</evidence>
<dbReference type="GO" id="GO:0008887">
    <property type="term" value="F:glycerate kinase activity"/>
    <property type="evidence" value="ECO:0007669"/>
    <property type="project" value="InterPro"/>
</dbReference>
<dbReference type="Gene3D" id="3.40.1480.10">
    <property type="entry name" value="MOFRL domain"/>
    <property type="match status" value="1"/>
</dbReference>
<dbReference type="PANTHER" id="PTHR12227:SF0">
    <property type="entry name" value="GLYCERATE KINASE"/>
    <property type="match status" value="1"/>
</dbReference>
<accession>A0A558CWB0</accession>
<dbReference type="InterPro" id="IPR038614">
    <property type="entry name" value="GK_N_sf"/>
</dbReference>
<dbReference type="Proteomes" id="UP000317355">
    <property type="component" value="Unassembled WGS sequence"/>
</dbReference>
<proteinExistence type="predicted"/>
<comment type="caution">
    <text evidence="3">The sequence shown here is derived from an EMBL/GenBank/DDBJ whole genome shotgun (WGS) entry which is preliminary data.</text>
</comment>
<evidence type="ECO:0000313" key="4">
    <source>
        <dbReference type="Proteomes" id="UP000317355"/>
    </source>
</evidence>
<feature type="domain" description="MOFRL" evidence="1">
    <location>
        <begin position="298"/>
        <end position="403"/>
    </location>
</feature>
<organism evidence="3 4">
    <name type="scientific">Sedimenticola thiotaurini</name>
    <dbReference type="NCBI Taxonomy" id="1543721"/>
    <lineage>
        <taxon>Bacteria</taxon>
        <taxon>Pseudomonadati</taxon>
        <taxon>Pseudomonadota</taxon>
        <taxon>Gammaproteobacteria</taxon>
        <taxon>Chromatiales</taxon>
        <taxon>Sedimenticolaceae</taxon>
        <taxon>Sedimenticola</taxon>
    </lineage>
</organism>
<dbReference type="Pfam" id="PF05161">
    <property type="entry name" value="MOFRL"/>
    <property type="match status" value="1"/>
</dbReference>
<dbReference type="PANTHER" id="PTHR12227">
    <property type="entry name" value="GLYCERATE KINASE"/>
    <property type="match status" value="1"/>
</dbReference>
<dbReference type="SUPFAM" id="SSF82544">
    <property type="entry name" value="GckA/TtuD-like"/>
    <property type="match status" value="1"/>
</dbReference>
<dbReference type="Pfam" id="PF13660">
    <property type="entry name" value="DUF4147"/>
    <property type="match status" value="1"/>
</dbReference>